<dbReference type="PANTHER" id="PTHR34319">
    <property type="entry name" value="MAJOR EXPORTED PROTEIN"/>
    <property type="match status" value="1"/>
</dbReference>
<organism evidence="1 2">
    <name type="scientific">Leclercia barmai</name>
    <dbReference type="NCBI Taxonomy" id="2785629"/>
    <lineage>
        <taxon>Bacteria</taxon>
        <taxon>Pseudomonadati</taxon>
        <taxon>Pseudomonadota</taxon>
        <taxon>Gammaproteobacteria</taxon>
        <taxon>Enterobacterales</taxon>
        <taxon>Enterobacteriaceae</taxon>
        <taxon>Leclercia</taxon>
    </lineage>
</organism>
<name>A0ABS7RTM4_9ENTR</name>
<dbReference type="Proteomes" id="UP000706580">
    <property type="component" value="Unassembled WGS sequence"/>
</dbReference>
<dbReference type="NCBIfam" id="TIGR03344">
    <property type="entry name" value="VI_effect_Hcp1"/>
    <property type="match status" value="1"/>
</dbReference>
<dbReference type="Gene3D" id="2.30.110.20">
    <property type="entry name" value="Hcp1-like"/>
    <property type="match status" value="1"/>
</dbReference>
<dbReference type="Pfam" id="PF05638">
    <property type="entry name" value="T6SS_HCP"/>
    <property type="match status" value="1"/>
</dbReference>
<evidence type="ECO:0000313" key="2">
    <source>
        <dbReference type="Proteomes" id="UP000706580"/>
    </source>
</evidence>
<accession>A0ABS7RTM4</accession>
<keyword evidence="2" id="KW-1185">Reference proteome</keyword>
<proteinExistence type="predicted"/>
<comment type="caution">
    <text evidence="1">The sequence shown here is derived from an EMBL/GenBank/DDBJ whole genome shotgun (WGS) entry which is preliminary data.</text>
</comment>
<dbReference type="EMBL" id="JADMNK010000002">
    <property type="protein sequence ID" value="MBZ0057670.1"/>
    <property type="molecule type" value="Genomic_DNA"/>
</dbReference>
<reference evidence="1 2" key="1">
    <citation type="submission" date="2020-11" db="EMBL/GenBank/DDBJ databases">
        <title>Draft Genome of Enterobacter sp. strain EMC7.</title>
        <authorList>
            <person name="Barman P."/>
            <person name="Sinha S."/>
            <person name="Sen S."/>
            <person name="Chakraborty R."/>
        </authorList>
    </citation>
    <scope>NUCLEOTIDE SEQUENCE [LARGE SCALE GENOMIC DNA]</scope>
    <source>
        <strain evidence="1 2">EMC7</strain>
    </source>
</reference>
<evidence type="ECO:0000313" key="1">
    <source>
        <dbReference type="EMBL" id="MBZ0057670.1"/>
    </source>
</evidence>
<dbReference type="SUPFAM" id="SSF141452">
    <property type="entry name" value="Hcp1-like"/>
    <property type="match status" value="1"/>
</dbReference>
<dbReference type="InterPro" id="IPR036624">
    <property type="entry name" value="Hcp1-lik_sf"/>
</dbReference>
<protein>
    <submittedName>
        <fullName evidence="1">Type VI secretion system tube protein Hcp</fullName>
    </submittedName>
</protein>
<dbReference type="PANTHER" id="PTHR34319:SF6">
    <property type="entry name" value="MAJOR EXPORTED PROTEIN"/>
    <property type="match status" value="1"/>
</dbReference>
<dbReference type="InterPro" id="IPR052947">
    <property type="entry name" value="T6SS_Hcp1_domain"/>
</dbReference>
<dbReference type="RefSeq" id="WP_223074326.1">
    <property type="nucleotide sequence ID" value="NZ_JADMNK010000002.1"/>
</dbReference>
<sequence>MSLPAYLFLYDENGMLLNGGSLALGREGAVEVMSSSYGVSQPVDTHTGRMTGTRQHAPYIIHKQVNKLSPYLAICICEGRRLQKAEIKYYEINAAGIEREIYRVTMEGVVIMSVNANHTYIPGTNSHNMIETVSLCYNSIEWYYLDGVIKYSDAWSKPAPQQQQAGQ</sequence>
<gene>
    <name evidence="1" type="primary">hcp</name>
    <name evidence="1" type="ORF">ITX56_07535</name>
</gene>
<dbReference type="InterPro" id="IPR008514">
    <property type="entry name" value="T6SS_Hcp"/>
</dbReference>